<comment type="caution">
    <text evidence="4">The sequence shown here is derived from an EMBL/GenBank/DDBJ whole genome shotgun (WGS) entry which is preliminary data.</text>
</comment>
<dbReference type="PANTHER" id="PTHR36855:SF1">
    <property type="entry name" value="PEROXISOME MEMBRANE ANCHOR PROTEIN PEX14P N-TERMINAL DOMAIN-CONTAINING PROTEIN"/>
    <property type="match status" value="1"/>
</dbReference>
<evidence type="ECO:0000313" key="4">
    <source>
        <dbReference type="EMBL" id="KAJ7201075.1"/>
    </source>
</evidence>
<evidence type="ECO:0000259" key="3">
    <source>
        <dbReference type="Pfam" id="PF25871"/>
    </source>
</evidence>
<organism evidence="4 5">
    <name type="scientific">Mycena pura</name>
    <dbReference type="NCBI Taxonomy" id="153505"/>
    <lineage>
        <taxon>Eukaryota</taxon>
        <taxon>Fungi</taxon>
        <taxon>Dikarya</taxon>
        <taxon>Basidiomycota</taxon>
        <taxon>Agaricomycotina</taxon>
        <taxon>Agaricomycetes</taxon>
        <taxon>Agaricomycetidae</taxon>
        <taxon>Agaricales</taxon>
        <taxon>Marasmiineae</taxon>
        <taxon>Mycenaceae</taxon>
        <taxon>Mycena</taxon>
    </lineage>
</organism>
<dbReference type="InterPro" id="IPR040554">
    <property type="entry name" value="KPWE_PEX14_dom"/>
</dbReference>
<evidence type="ECO:0000259" key="2">
    <source>
        <dbReference type="Pfam" id="PF17733"/>
    </source>
</evidence>
<dbReference type="EMBL" id="JARJCW010000060">
    <property type="protein sequence ID" value="KAJ7201075.1"/>
    <property type="molecule type" value="Genomic_DNA"/>
</dbReference>
<dbReference type="InterPro" id="IPR058841">
    <property type="entry name" value="HTH_76"/>
</dbReference>
<reference evidence="4" key="1">
    <citation type="submission" date="2023-03" db="EMBL/GenBank/DDBJ databases">
        <title>Massive genome expansion in bonnet fungi (Mycena s.s.) driven by repeated elements and novel gene families across ecological guilds.</title>
        <authorList>
            <consortium name="Lawrence Berkeley National Laboratory"/>
            <person name="Harder C.B."/>
            <person name="Miyauchi S."/>
            <person name="Viragh M."/>
            <person name="Kuo A."/>
            <person name="Thoen E."/>
            <person name="Andreopoulos B."/>
            <person name="Lu D."/>
            <person name="Skrede I."/>
            <person name="Drula E."/>
            <person name="Henrissat B."/>
            <person name="Morin E."/>
            <person name="Kohler A."/>
            <person name="Barry K."/>
            <person name="LaButti K."/>
            <person name="Morin E."/>
            <person name="Salamov A."/>
            <person name="Lipzen A."/>
            <person name="Mereny Z."/>
            <person name="Hegedus B."/>
            <person name="Baldrian P."/>
            <person name="Stursova M."/>
            <person name="Weitz H."/>
            <person name="Taylor A."/>
            <person name="Grigoriev I.V."/>
            <person name="Nagy L.G."/>
            <person name="Martin F."/>
            <person name="Kauserud H."/>
        </authorList>
    </citation>
    <scope>NUCLEOTIDE SEQUENCE</scope>
    <source>
        <strain evidence="4">9144</strain>
    </source>
</reference>
<feature type="domain" description="PEX14-like helix-turn-helix" evidence="3">
    <location>
        <begin position="12"/>
        <end position="80"/>
    </location>
</feature>
<dbReference type="AlphaFoldDB" id="A0AAD6V535"/>
<sequence>MSGESGGEVTPLQQYASYPFSADDEYQSGLATLLADGVLENNSADEIRDEILRRTRVFYFNRVTDHALSIDAVRDFELAQEAQGEVLVNTATQSDPSPSLANTPVPAPATAESEPAFLTFAQLQALIETGREDQIPNNKIIPEGLNDEAPSVPSVPVRKKPWEMDSSNAEMAPVS</sequence>
<feature type="domain" description="Peroxisomal membrane protein PEX14-like KPWE" evidence="2">
    <location>
        <begin position="118"/>
        <end position="163"/>
    </location>
</feature>
<dbReference type="Pfam" id="PF17733">
    <property type="entry name" value="KPWE_dom"/>
    <property type="match status" value="1"/>
</dbReference>
<feature type="region of interest" description="Disordered" evidence="1">
    <location>
        <begin position="134"/>
        <end position="175"/>
    </location>
</feature>
<dbReference type="Proteomes" id="UP001219525">
    <property type="component" value="Unassembled WGS sequence"/>
</dbReference>
<evidence type="ECO:0000313" key="5">
    <source>
        <dbReference type="Proteomes" id="UP001219525"/>
    </source>
</evidence>
<keyword evidence="5" id="KW-1185">Reference proteome</keyword>
<feature type="region of interest" description="Disordered" evidence="1">
    <location>
        <begin position="90"/>
        <end position="109"/>
    </location>
</feature>
<feature type="compositionally biased region" description="Polar residues" evidence="1">
    <location>
        <begin position="90"/>
        <end position="102"/>
    </location>
</feature>
<name>A0AAD6V535_9AGAR</name>
<dbReference type="Pfam" id="PF25871">
    <property type="entry name" value="HTH_76"/>
    <property type="match status" value="1"/>
</dbReference>
<protein>
    <submittedName>
        <fullName evidence="4">Uncharacterized protein</fullName>
    </submittedName>
</protein>
<gene>
    <name evidence="4" type="ORF">GGX14DRAFT_658975</name>
</gene>
<proteinExistence type="predicted"/>
<evidence type="ECO:0000256" key="1">
    <source>
        <dbReference type="SAM" id="MobiDB-lite"/>
    </source>
</evidence>
<dbReference type="PANTHER" id="PTHR36855">
    <property type="entry name" value="CHROMOSOME 10, WHOLE GENOME SHOTGUN SEQUENCE"/>
    <property type="match status" value="1"/>
</dbReference>
<accession>A0AAD6V535</accession>